<dbReference type="PANTHER" id="PTHR38101:SF1">
    <property type="entry name" value="UPF0307 PROTEIN YJGA"/>
    <property type="match status" value="1"/>
</dbReference>
<dbReference type="OrthoDB" id="5293604at2"/>
<name>A0A1B7XPQ7_9BACT</name>
<accession>A0A1B7XPQ7</accession>
<sequence length="176" mass="20774">MVTENTHELETELVEEGEEYLSRSEKKRRSTAIQKIGEELASFPISAIRSFNLPPDLLQEYEELHSITKHEAKRRKMQYIGKMLRDVDIEPIRARIEEVKEGKAAQSADFHHLERLRDRLLQGDKEAMNFIVESYPDVDIQKLRQLVRNAKKEIEKQKPLKSSKLLFRFLRELEQS</sequence>
<dbReference type="Pfam" id="PF04751">
    <property type="entry name" value="DarP"/>
    <property type="match status" value="1"/>
</dbReference>
<protein>
    <submittedName>
        <fullName evidence="6">Uncharacterized protein</fullName>
    </submittedName>
</protein>
<keyword evidence="7" id="KW-1185">Reference proteome</keyword>
<reference evidence="6 7" key="1">
    <citation type="submission" date="2015-01" db="EMBL/GenBank/DDBJ databases">
        <title>Desulfovibrio sp. JC271 draft genome sequence.</title>
        <authorList>
            <person name="Shivani Y."/>
            <person name="Subhash Y."/>
            <person name="Sasikala C."/>
            <person name="Ramana C.V."/>
        </authorList>
    </citation>
    <scope>NUCLEOTIDE SEQUENCE [LARGE SCALE GENOMIC DNA]</scope>
    <source>
        <strain evidence="6 7">JC271</strain>
    </source>
</reference>
<feature type="compositionally biased region" description="Basic and acidic residues" evidence="5">
    <location>
        <begin position="1"/>
        <end position="10"/>
    </location>
</feature>
<dbReference type="EMBL" id="JXMS01000001">
    <property type="protein sequence ID" value="OBQ57485.1"/>
    <property type="molecule type" value="Genomic_DNA"/>
</dbReference>
<dbReference type="GO" id="GO:0005829">
    <property type="term" value="C:cytosol"/>
    <property type="evidence" value="ECO:0007669"/>
    <property type="project" value="TreeGrafter"/>
</dbReference>
<dbReference type="AlphaFoldDB" id="A0A1B7XPQ7"/>
<dbReference type="CDD" id="cd16331">
    <property type="entry name" value="YjgA-like"/>
    <property type="match status" value="1"/>
</dbReference>
<comment type="caution">
    <text evidence="6">The sequence shown here is derived from an EMBL/GenBank/DDBJ whole genome shotgun (WGS) entry which is preliminary data.</text>
</comment>
<dbReference type="STRING" id="1560234.SP90_00060"/>
<keyword evidence="1" id="KW-0963">Cytoplasm</keyword>
<proteinExistence type="inferred from homology"/>
<dbReference type="GO" id="GO:0019843">
    <property type="term" value="F:rRNA binding"/>
    <property type="evidence" value="ECO:0007669"/>
    <property type="project" value="UniProtKB-KW"/>
</dbReference>
<evidence type="ECO:0000256" key="2">
    <source>
        <dbReference type="ARBA" id="ARBA00022517"/>
    </source>
</evidence>
<dbReference type="InterPro" id="IPR023153">
    <property type="entry name" value="DarP_sf"/>
</dbReference>
<dbReference type="RefSeq" id="WP_066851329.1">
    <property type="nucleotide sequence ID" value="NZ_JXMS01000001.1"/>
</dbReference>
<keyword evidence="3" id="KW-0699">rRNA-binding</keyword>
<evidence type="ECO:0000256" key="5">
    <source>
        <dbReference type="SAM" id="MobiDB-lite"/>
    </source>
</evidence>
<dbReference type="PIRSF" id="PIRSF016183">
    <property type="entry name" value="UCP016183"/>
    <property type="match status" value="1"/>
</dbReference>
<keyword evidence="4" id="KW-0694">RNA-binding</keyword>
<evidence type="ECO:0000256" key="3">
    <source>
        <dbReference type="ARBA" id="ARBA00022730"/>
    </source>
</evidence>
<dbReference type="Gene3D" id="1.10.60.30">
    <property type="entry name" value="PSPTO4464-like domains"/>
    <property type="match status" value="2"/>
</dbReference>
<dbReference type="HAMAP" id="MF_00765">
    <property type="entry name" value="DarP"/>
    <property type="match status" value="1"/>
</dbReference>
<gene>
    <name evidence="6" type="ORF">SP90_00060</name>
</gene>
<dbReference type="InterPro" id="IPR006839">
    <property type="entry name" value="DarP"/>
</dbReference>
<evidence type="ECO:0000313" key="6">
    <source>
        <dbReference type="EMBL" id="OBQ57485.1"/>
    </source>
</evidence>
<dbReference type="NCBIfam" id="NF003593">
    <property type="entry name" value="PRK05255.1-1"/>
    <property type="match status" value="1"/>
</dbReference>
<dbReference type="PANTHER" id="PTHR38101">
    <property type="entry name" value="UPF0307 PROTEIN YJGA"/>
    <property type="match status" value="1"/>
</dbReference>
<dbReference type="SUPFAM" id="SSF158710">
    <property type="entry name" value="PSPTO4464-like"/>
    <property type="match status" value="1"/>
</dbReference>
<dbReference type="GO" id="GO:0042254">
    <property type="term" value="P:ribosome biogenesis"/>
    <property type="evidence" value="ECO:0007669"/>
    <property type="project" value="UniProtKB-KW"/>
</dbReference>
<dbReference type="Proteomes" id="UP000091979">
    <property type="component" value="Unassembled WGS sequence"/>
</dbReference>
<organism evidence="6 7">
    <name type="scientific">Halodesulfovibrio spirochaetisodalis</name>
    <dbReference type="NCBI Taxonomy" id="1560234"/>
    <lineage>
        <taxon>Bacteria</taxon>
        <taxon>Pseudomonadati</taxon>
        <taxon>Thermodesulfobacteriota</taxon>
        <taxon>Desulfovibrionia</taxon>
        <taxon>Desulfovibrionales</taxon>
        <taxon>Desulfovibrionaceae</taxon>
        <taxon>Halodesulfovibrio</taxon>
    </lineage>
</organism>
<evidence type="ECO:0000256" key="1">
    <source>
        <dbReference type="ARBA" id="ARBA00022490"/>
    </source>
</evidence>
<evidence type="ECO:0000313" key="7">
    <source>
        <dbReference type="Proteomes" id="UP000091979"/>
    </source>
</evidence>
<evidence type="ECO:0000256" key="4">
    <source>
        <dbReference type="ARBA" id="ARBA00022884"/>
    </source>
</evidence>
<keyword evidence="2" id="KW-0690">Ribosome biogenesis</keyword>
<dbReference type="PATRIC" id="fig|1560234.3.peg.12"/>
<feature type="region of interest" description="Disordered" evidence="5">
    <location>
        <begin position="1"/>
        <end position="27"/>
    </location>
</feature>